<gene>
    <name evidence="2" type="ORF">QYE76_015938</name>
</gene>
<dbReference type="Proteomes" id="UP001231189">
    <property type="component" value="Unassembled WGS sequence"/>
</dbReference>
<feature type="region of interest" description="Disordered" evidence="1">
    <location>
        <begin position="1"/>
        <end position="29"/>
    </location>
</feature>
<dbReference type="AlphaFoldDB" id="A0AAD8X784"/>
<proteinExistence type="predicted"/>
<evidence type="ECO:0000256" key="1">
    <source>
        <dbReference type="SAM" id="MobiDB-lite"/>
    </source>
</evidence>
<dbReference type="PANTHER" id="PTHR33265:SF9">
    <property type="entry name" value="OS05G0520600 PROTEIN"/>
    <property type="match status" value="1"/>
</dbReference>
<organism evidence="2 3">
    <name type="scientific">Lolium multiflorum</name>
    <name type="common">Italian ryegrass</name>
    <name type="synonym">Lolium perenne subsp. multiflorum</name>
    <dbReference type="NCBI Taxonomy" id="4521"/>
    <lineage>
        <taxon>Eukaryota</taxon>
        <taxon>Viridiplantae</taxon>
        <taxon>Streptophyta</taxon>
        <taxon>Embryophyta</taxon>
        <taxon>Tracheophyta</taxon>
        <taxon>Spermatophyta</taxon>
        <taxon>Magnoliopsida</taxon>
        <taxon>Liliopsida</taxon>
        <taxon>Poales</taxon>
        <taxon>Poaceae</taxon>
        <taxon>BOP clade</taxon>
        <taxon>Pooideae</taxon>
        <taxon>Poodae</taxon>
        <taxon>Poeae</taxon>
        <taxon>Poeae Chloroplast Group 2 (Poeae type)</taxon>
        <taxon>Loliodinae</taxon>
        <taxon>Loliinae</taxon>
        <taxon>Lolium</taxon>
    </lineage>
</organism>
<evidence type="ECO:0000313" key="3">
    <source>
        <dbReference type="Proteomes" id="UP001231189"/>
    </source>
</evidence>
<accession>A0AAD8X784</accession>
<feature type="compositionally biased region" description="Basic and acidic residues" evidence="1">
    <location>
        <begin position="1"/>
        <end position="10"/>
    </location>
</feature>
<comment type="caution">
    <text evidence="2">The sequence shown here is derived from an EMBL/GenBank/DDBJ whole genome shotgun (WGS) entry which is preliminary data.</text>
</comment>
<name>A0AAD8X784_LOLMU</name>
<reference evidence="2" key="1">
    <citation type="submission" date="2023-07" db="EMBL/GenBank/DDBJ databases">
        <title>A chromosome-level genome assembly of Lolium multiflorum.</title>
        <authorList>
            <person name="Chen Y."/>
            <person name="Copetti D."/>
            <person name="Kolliker R."/>
            <person name="Studer B."/>
        </authorList>
    </citation>
    <scope>NUCLEOTIDE SEQUENCE</scope>
    <source>
        <strain evidence="2">02402/16</strain>
        <tissue evidence="2">Leaf</tissue>
    </source>
</reference>
<dbReference type="EMBL" id="JAUUTY010000001">
    <property type="protein sequence ID" value="KAK1699241.1"/>
    <property type="molecule type" value="Genomic_DNA"/>
</dbReference>
<evidence type="ECO:0000313" key="2">
    <source>
        <dbReference type="EMBL" id="KAK1699241.1"/>
    </source>
</evidence>
<keyword evidence="3" id="KW-1185">Reference proteome</keyword>
<protein>
    <submittedName>
        <fullName evidence="2">Uncharacterized protein</fullName>
    </submittedName>
</protein>
<sequence length="285" mass="31808">MKMSSDHEQAAAKQDGVGHSDQVPSPPSLISAKKLWRMVREARVVIARGLGKHQPKLAALGVSLHHMVSSSKRNHHHGAAAQDHESPALMTYLAAALSCRSMDPAAAVHPYPSGSYSGSGAAGLSSLSCRSMDPDAAVYQQYRPREVEFSCKSTPLHRRHRRAHRHRHRDQNLLLPQQQQLGDLPKHGSTTAVKTLYELMDEDEDGDMETPIPWAASAAARRPAPRQVRITDSPFVAREDDQEGSMGVVDRRADEFILWFHDQLRMQQQQQQCPAARDRTTNWVR</sequence>
<dbReference type="InterPro" id="IPR008480">
    <property type="entry name" value="DUF761_pln"/>
</dbReference>
<dbReference type="PANTHER" id="PTHR33265">
    <property type="entry name" value="AVR9/CF-9 RAPIDLY ELICITED PROTEIN-RELATED"/>
    <property type="match status" value="1"/>
</dbReference>
<dbReference type="Pfam" id="PF05553">
    <property type="entry name" value="DUF761"/>
    <property type="match status" value="1"/>
</dbReference>